<accession>A0A4Y2QE75</accession>
<organism evidence="2 3">
    <name type="scientific">Araneus ventricosus</name>
    <name type="common">Orbweaver spider</name>
    <name type="synonym">Epeira ventricosa</name>
    <dbReference type="NCBI Taxonomy" id="182803"/>
    <lineage>
        <taxon>Eukaryota</taxon>
        <taxon>Metazoa</taxon>
        <taxon>Ecdysozoa</taxon>
        <taxon>Arthropoda</taxon>
        <taxon>Chelicerata</taxon>
        <taxon>Arachnida</taxon>
        <taxon>Araneae</taxon>
        <taxon>Araneomorphae</taxon>
        <taxon>Entelegynae</taxon>
        <taxon>Araneoidea</taxon>
        <taxon>Araneidae</taxon>
        <taxon>Araneus</taxon>
    </lineage>
</organism>
<proteinExistence type="predicted"/>
<sequence length="144" mass="15642">MYTILQYLNKLSAGPTCVLLEGYCWNEMIAGLSSVACGLCAGGRGFLCDGPIRYIRLAFDFDGFCSASLSRMWLKVASLRNGESPGKLPNPRLPAYPIGCKTQQGQPGKENQPSTKEGQHAPSPQDSIYCVSKNAYKKARMGLN</sequence>
<comment type="caution">
    <text evidence="2">The sequence shown here is derived from an EMBL/GenBank/DDBJ whole genome shotgun (WGS) entry which is preliminary data.</text>
</comment>
<evidence type="ECO:0000313" key="3">
    <source>
        <dbReference type="Proteomes" id="UP000499080"/>
    </source>
</evidence>
<gene>
    <name evidence="2" type="ORF">AVEN_145460_1</name>
</gene>
<reference evidence="2 3" key="1">
    <citation type="journal article" date="2019" name="Sci. Rep.">
        <title>Orb-weaving spider Araneus ventricosus genome elucidates the spidroin gene catalogue.</title>
        <authorList>
            <person name="Kono N."/>
            <person name="Nakamura H."/>
            <person name="Ohtoshi R."/>
            <person name="Moran D.A.P."/>
            <person name="Shinohara A."/>
            <person name="Yoshida Y."/>
            <person name="Fujiwara M."/>
            <person name="Mori M."/>
            <person name="Tomita M."/>
            <person name="Arakawa K."/>
        </authorList>
    </citation>
    <scope>NUCLEOTIDE SEQUENCE [LARGE SCALE GENOMIC DNA]</scope>
</reference>
<protein>
    <submittedName>
        <fullName evidence="2">Uncharacterized protein</fullName>
    </submittedName>
</protein>
<dbReference type="AlphaFoldDB" id="A0A4Y2QE75"/>
<evidence type="ECO:0000256" key="1">
    <source>
        <dbReference type="SAM" id="MobiDB-lite"/>
    </source>
</evidence>
<feature type="compositionally biased region" description="Polar residues" evidence="1">
    <location>
        <begin position="101"/>
        <end position="126"/>
    </location>
</feature>
<name>A0A4Y2QE75_ARAVE</name>
<keyword evidence="3" id="KW-1185">Reference proteome</keyword>
<dbReference type="Proteomes" id="UP000499080">
    <property type="component" value="Unassembled WGS sequence"/>
</dbReference>
<evidence type="ECO:0000313" key="2">
    <source>
        <dbReference type="EMBL" id="GBN61220.1"/>
    </source>
</evidence>
<feature type="region of interest" description="Disordered" evidence="1">
    <location>
        <begin position="81"/>
        <end position="127"/>
    </location>
</feature>
<dbReference type="EMBL" id="BGPR01013568">
    <property type="protein sequence ID" value="GBN61220.1"/>
    <property type="molecule type" value="Genomic_DNA"/>
</dbReference>